<dbReference type="KEGG" id="tad:TRIADDRAFT_55530"/>
<dbReference type="Pfam" id="PF22076">
    <property type="entry name" value="Cep192_D6"/>
    <property type="match status" value="1"/>
</dbReference>
<dbReference type="GO" id="GO:0005737">
    <property type="term" value="C:cytoplasm"/>
    <property type="evidence" value="ECO:0000318"/>
    <property type="project" value="GO_Central"/>
</dbReference>
<dbReference type="Pfam" id="PF22074">
    <property type="entry name" value="Cep192_D5"/>
    <property type="match status" value="1"/>
</dbReference>
<feature type="domain" description="Cep192-like" evidence="7">
    <location>
        <begin position="1510"/>
        <end position="1686"/>
    </location>
</feature>
<dbReference type="InterPro" id="IPR054087">
    <property type="entry name" value="Cep192-like_D7"/>
</dbReference>
<evidence type="ECO:0000259" key="5">
    <source>
        <dbReference type="Pfam" id="PF22067"/>
    </source>
</evidence>
<evidence type="ECO:0000259" key="3">
    <source>
        <dbReference type="Pfam" id="PF22065"/>
    </source>
</evidence>
<evidence type="ECO:0000313" key="10">
    <source>
        <dbReference type="Proteomes" id="UP000009022"/>
    </source>
</evidence>
<dbReference type="InterPro" id="IPR054091">
    <property type="entry name" value="Cep192-like_D5"/>
</dbReference>
<dbReference type="eggNOG" id="ENOG502QQMZ">
    <property type="taxonomic scope" value="Eukaryota"/>
</dbReference>
<dbReference type="EMBL" id="DS985244">
    <property type="protein sequence ID" value="EDV25440.1"/>
    <property type="molecule type" value="Genomic_DNA"/>
</dbReference>
<dbReference type="InterPro" id="IPR039103">
    <property type="entry name" value="Spd-2/CEP192"/>
</dbReference>
<organism evidence="9 10">
    <name type="scientific">Trichoplax adhaerens</name>
    <name type="common">Trichoplax reptans</name>
    <dbReference type="NCBI Taxonomy" id="10228"/>
    <lineage>
        <taxon>Eukaryota</taxon>
        <taxon>Metazoa</taxon>
        <taxon>Placozoa</taxon>
        <taxon>Uniplacotomia</taxon>
        <taxon>Trichoplacea</taxon>
        <taxon>Trichoplacidae</taxon>
        <taxon>Trichoplax</taxon>
    </lineage>
</organism>
<dbReference type="Pfam" id="PF22073">
    <property type="entry name" value="Cep192_D4"/>
    <property type="match status" value="1"/>
</dbReference>
<feature type="compositionally biased region" description="Polar residues" evidence="1">
    <location>
        <begin position="1"/>
        <end position="33"/>
    </location>
</feature>
<gene>
    <name evidence="9" type="ORF">TRIADDRAFT_55530</name>
</gene>
<feature type="region of interest" description="Disordered" evidence="1">
    <location>
        <begin position="2028"/>
        <end position="2049"/>
    </location>
</feature>
<dbReference type="GO" id="GO:0000242">
    <property type="term" value="C:pericentriolar material"/>
    <property type="evidence" value="ECO:0000318"/>
    <property type="project" value="GO_Central"/>
</dbReference>
<feature type="region of interest" description="Disordered" evidence="1">
    <location>
        <begin position="1"/>
        <end position="38"/>
    </location>
</feature>
<dbReference type="InterPro" id="IPR054088">
    <property type="entry name" value="Cep192-like_D8"/>
</dbReference>
<feature type="compositionally biased region" description="Basic and acidic residues" evidence="1">
    <location>
        <begin position="2031"/>
        <end position="2049"/>
    </location>
</feature>
<evidence type="ECO:0000259" key="7">
    <source>
        <dbReference type="Pfam" id="PF22074"/>
    </source>
</evidence>
<dbReference type="Proteomes" id="UP000009022">
    <property type="component" value="Unassembled WGS sequence"/>
</dbReference>
<dbReference type="InterPro" id="IPR054092">
    <property type="entry name" value="Cep192-like_D6"/>
</dbReference>
<dbReference type="GO" id="GO:0007098">
    <property type="term" value="P:centrosome cycle"/>
    <property type="evidence" value="ECO:0000318"/>
    <property type="project" value="GO_Central"/>
</dbReference>
<accession>B3RV53</accession>
<feature type="domain" description="Cep192-like" evidence="8">
    <location>
        <begin position="1764"/>
        <end position="1864"/>
    </location>
</feature>
<reference evidence="9 10" key="1">
    <citation type="journal article" date="2008" name="Nature">
        <title>The Trichoplax genome and the nature of placozoans.</title>
        <authorList>
            <person name="Srivastava M."/>
            <person name="Begovic E."/>
            <person name="Chapman J."/>
            <person name="Putnam N.H."/>
            <person name="Hellsten U."/>
            <person name="Kawashima T."/>
            <person name="Kuo A."/>
            <person name="Mitros T."/>
            <person name="Salamov A."/>
            <person name="Carpenter M.L."/>
            <person name="Signorovitch A.Y."/>
            <person name="Moreno M.A."/>
            <person name="Kamm K."/>
            <person name="Grimwood J."/>
            <person name="Schmutz J."/>
            <person name="Shapiro H."/>
            <person name="Grigoriev I.V."/>
            <person name="Buss L.W."/>
            <person name="Schierwater B."/>
            <person name="Dellaporta S.L."/>
            <person name="Rokhsar D.S."/>
        </authorList>
    </citation>
    <scope>NUCLEOTIDE SEQUENCE [LARGE SCALE GENOMIC DNA]</scope>
    <source>
        <strain evidence="9 10">Grell-BS-1999</strain>
    </source>
</reference>
<name>B3RV53_TRIAD</name>
<dbReference type="GeneID" id="6753182"/>
<proteinExistence type="predicted"/>
<dbReference type="Pfam" id="PF22065">
    <property type="entry name" value="Cep192_D7"/>
    <property type="match status" value="1"/>
</dbReference>
<dbReference type="Pfam" id="PF22066">
    <property type="entry name" value="Cep192_D8"/>
    <property type="match status" value="1"/>
</dbReference>
<evidence type="ECO:0000259" key="2">
    <source>
        <dbReference type="Pfam" id="PF22060"/>
    </source>
</evidence>
<dbReference type="InterPro" id="IPR054085">
    <property type="entry name" value="Cep192-like_D1"/>
</dbReference>
<dbReference type="GO" id="GO:0090307">
    <property type="term" value="P:mitotic spindle assembly"/>
    <property type="evidence" value="ECO:0000318"/>
    <property type="project" value="GO_Central"/>
</dbReference>
<evidence type="ECO:0008006" key="11">
    <source>
        <dbReference type="Google" id="ProtNLM"/>
    </source>
</evidence>
<dbReference type="GO" id="GO:0051298">
    <property type="term" value="P:centrosome duplication"/>
    <property type="evidence" value="ECO:0007669"/>
    <property type="project" value="InterPro"/>
</dbReference>
<dbReference type="InParanoid" id="B3RV53"/>
<dbReference type="InterPro" id="IPR054089">
    <property type="entry name" value="Cep192-like_D3"/>
</dbReference>
<feature type="region of interest" description="Disordered" evidence="1">
    <location>
        <begin position="610"/>
        <end position="633"/>
    </location>
</feature>
<dbReference type="GO" id="GO:0071539">
    <property type="term" value="P:protein localization to centrosome"/>
    <property type="evidence" value="ECO:0000318"/>
    <property type="project" value="GO_Central"/>
</dbReference>
<dbReference type="GO" id="GO:0090222">
    <property type="term" value="P:centrosome-templated microtubule nucleation"/>
    <property type="evidence" value="ECO:0007669"/>
    <property type="project" value="InterPro"/>
</dbReference>
<evidence type="ECO:0000313" key="9">
    <source>
        <dbReference type="EMBL" id="EDV25440.1"/>
    </source>
</evidence>
<dbReference type="GO" id="GO:0005814">
    <property type="term" value="C:centriole"/>
    <property type="evidence" value="ECO:0000318"/>
    <property type="project" value="GO_Central"/>
</dbReference>
<evidence type="ECO:0000259" key="6">
    <source>
        <dbReference type="Pfam" id="PF22073"/>
    </source>
</evidence>
<keyword evidence="10" id="KW-1185">Reference proteome</keyword>
<feature type="domain" description="Cep192-like" evidence="4">
    <location>
        <begin position="2054"/>
        <end position="2152"/>
    </location>
</feature>
<dbReference type="PhylomeDB" id="B3RV53"/>
<evidence type="ECO:0000256" key="1">
    <source>
        <dbReference type="SAM" id="MobiDB-lite"/>
    </source>
</evidence>
<sequence>MATSNYTQPINDSHGQSHSPNSNKNLHQTNAKSDTTRKYDDVNLSDLEQKINENIGSILGNSYRSSIIQTSFADFHLNSPIIFGKEESRSDQILGNSKRSLHQMKKRQKNLDDDTELSALRPSILPSSLDFSLKSTTDDLSNLDIRPDFETLSMQEGKRQAHEDSHESTNNLKEYFTHQHSYGLTDTNIGNDADASSTSLNISTNIQGINQSNTSQNTNDRNSNTSTPTYQHTSGRRTPLWITTMMKSDPNRPPSRQAIDSTTVDSHEIDNNSKHKDNVVEQATKLLETTRHFVSNNFNIGPLTTNSKSLDHDNRRNSGSNKLFDDNIKRSTLPTPEVHYNNLSDELQKKGRKRDYAKSIGSASIAVDGEAFINQIKTNIHLEDGAETGQTPDNNQFKTSGGISSSAFNGPRTILKNNAKLTQNSMSNEDENLGTPKLLLKYTTPSVGKPPVNFNDKQMSWEAVSEFDPLVNEPDSIHSQLASVGGNLSLDTILWPDTTPKIDKTSKVILSQENKTEKVGIPSESKELNSVAESIAFNQQLENVTSVLNTIEIPNKNIKIENTSLDNSMHRSTKTNELLPDFSVDTNNKDVVSTVPKITQDSKIEVSLVDQRTLRDTNDPTSTKQTNDNSDQTTGYLSLEEQIKAKIDMLNNLEISWRSSLPNQDDIFKESQFANDITNPFDTDTGSAVFHTPIGVNITLSNEEFGLQTENLEEILNKEEAKLAAEHASNDTVHGSETELINENNLSLINANISNYQGEDNKFSPNTYFNLKTEPLGNLTGKVDRQSERPLFGIDHDIVTPPAAPPATLLSGSGKRSLSSKENLDGTIHLASKTIPANSENDVKAATVNKMTLEPFDGDLDSNISEIDFQQRIDEKKLIDKIDKFLTGDSIMLDTEIINAKQHANYKDVADELHAIEHFDDGMLDYKEFVNATSGKPITYDPSKSELLVDRTYEHYGNKQIDSSQLLMTSGHSSRIDEILRSGGRISPAYDKRISSVDKTKDQHSYGDHPPTSLENSNFAIWKNKVRSILNDHDAELHNAHDTIVRVIPSPKTKPESSTSHDVTQNSNLYPEVVAPSTLYFPKPCCIGFRAVTNLTVHNVNKLWVQCILSLSYQTLNGQDYSQSVFEVKDRIILRPNGDEQMEVNFRPTNEGVHVGQFRLYYALATEPKTDFRSWPFVDVQTHGKAEYPRLEITSKDLSNNSLDFKVVAVDSRKSIPINIVNKGTTEIPLRLTIVASPSNSGYFTLGLNHLPERIINVEELSQPGTTVLSVLIPKQYGTQSNAMDYQTIWVHFTAPRWHSDLESTTCFPSLEVKARIGIPRLHVPRSLQNINLSCPIGQQDSIEVPLMNAGSINSNVAIAVDGYRDSFTAIPKSLHLDTGETKCIRITFSPTSYVRRIEGRLILHCQPFGPDYELNLSGYTLKKRTDSEQINIQPSNTKSLRNSITYENHGSKDPYFSIKPKENYHVRIAFIPNAIKFFRSELLITCMESNTDYQIPLQGYGGTSQIGLLGVRELADGYFAKLDELSANRLSVVRFTITNTGDRAAFVKLIGYDDEQKTRISGLDRLVIIPDEFVIADNAEKNIVVRFTPNPEDIARCKRGITLMTTIVAYTGDEICRQRYIRCISLSKNLVESTENANDQNFIATFNKNYQGERQTDEISEYDVAVNDYNISKLNLQEKAISLIASSTVGDDYISKFHSISNLSSKQSSEPEISLQNINPVNQPSVMAKQNTNPDAILETVSLEEKILSAEKDDLLMQQNEKSSWTLDPEQIILTAPTVDNFKNIARLQMANLSNRTLKYEMIWPAHYLTVTPESGTISPKSHLMILVSTRPSLATTTFDLPWCGILYVVCDGAQKAIRIQIRETTNISLDDEKMSTRPPISGRRTKFGIVHNEKNTTTVADRVLDFPNTIIGNVSETNFHISNSSTIPLKWNLTSLTPAYIKVKVRFAPNEIGCYSQFWDLETQPREFTGISEKPTKTRVHLKGECIRRIKERKISLRYRDYLKSDDAKVSSESIKLNQEQILTTIQQKQDEPTRDMKETLNDEKSSESHKRKNIYFKEEKVVFPKTLIGKSSTIKVKLCNSAKVPHIVTVLTPPIPFSVRHHSFTIKPRHYIRLPITYAPTRANSESKCFLVITTASNETVNLQLFGSA</sequence>
<feature type="domain" description="Cep192/Spd-2-like" evidence="6">
    <location>
        <begin position="1444"/>
        <end position="1503"/>
    </location>
</feature>
<dbReference type="Pfam" id="PF22060">
    <property type="entry name" value="Cep192_D1"/>
    <property type="match status" value="1"/>
</dbReference>
<feature type="domain" description="Cep192-like" evidence="3">
    <location>
        <begin position="1944"/>
        <end position="1988"/>
    </location>
</feature>
<feature type="region of interest" description="Disordered" evidence="1">
    <location>
        <begin position="208"/>
        <end position="277"/>
    </location>
</feature>
<dbReference type="OrthoDB" id="67059at2759"/>
<feature type="domain" description="Cep192-like" evidence="2">
    <location>
        <begin position="1072"/>
        <end position="1165"/>
    </location>
</feature>
<dbReference type="CTD" id="6753182"/>
<dbReference type="Gene3D" id="2.60.40.10">
    <property type="entry name" value="Immunoglobulins"/>
    <property type="match status" value="2"/>
</dbReference>
<dbReference type="RefSeq" id="XP_002111473.1">
    <property type="nucleotide sequence ID" value="XM_002111437.1"/>
</dbReference>
<feature type="compositionally biased region" description="Polar residues" evidence="1">
    <location>
        <begin position="619"/>
        <end position="633"/>
    </location>
</feature>
<feature type="compositionally biased region" description="Polar residues" evidence="1">
    <location>
        <begin position="208"/>
        <end position="233"/>
    </location>
</feature>
<protein>
    <recommendedName>
        <fullName evidence="11">Abnormal spindle-like microcephaly-associated protein ASH domain-containing protein</fullName>
    </recommendedName>
</protein>
<dbReference type="STRING" id="10228.B3RV53"/>
<feature type="domain" description="Cep192-like" evidence="5">
    <location>
        <begin position="1323"/>
        <end position="1420"/>
    </location>
</feature>
<feature type="region of interest" description="Disordered" evidence="1">
    <location>
        <begin position="304"/>
        <end position="328"/>
    </location>
</feature>
<dbReference type="PANTHER" id="PTHR16029">
    <property type="entry name" value="CENTROSOMAL PROTEIN OF 192 KDA"/>
    <property type="match status" value="1"/>
</dbReference>
<evidence type="ECO:0000259" key="4">
    <source>
        <dbReference type="Pfam" id="PF22066"/>
    </source>
</evidence>
<dbReference type="InterPro" id="IPR013783">
    <property type="entry name" value="Ig-like_fold"/>
</dbReference>
<evidence type="ECO:0000259" key="8">
    <source>
        <dbReference type="Pfam" id="PF22076"/>
    </source>
</evidence>
<dbReference type="InterPro" id="IPR054090">
    <property type="entry name" value="Cep192_Spd-2-like_dom"/>
</dbReference>
<dbReference type="Pfam" id="PF22067">
    <property type="entry name" value="Cep192_D3"/>
    <property type="match status" value="1"/>
</dbReference>
<dbReference type="PANTHER" id="PTHR16029:SF11">
    <property type="entry name" value="CENTROSOMAL PROTEIN OF 192 KDA"/>
    <property type="match status" value="1"/>
</dbReference>
<feature type="compositionally biased region" description="Basic and acidic residues" evidence="1">
    <location>
        <begin position="265"/>
        <end position="277"/>
    </location>
</feature>
<dbReference type="HOGENOM" id="CLU_231748_0_0_1"/>